<sequence>MTALGDNRSSGRRRSPAARRKRTRLFLVLGGLVFLGAAVVLSLFALRENVNYFFGPTEVADGKVPDGAKFRIGGLVEIGSCRILGDGVTREFTVTDGAASVRVTYEGLLPSLFRDGQGVVALGRLDMQNVFIAEEVLAKHDETYMPTEAVEAMKRAGTWQEGEPDGGAKTVTGAGTTDPCKAL</sequence>
<dbReference type="RefSeq" id="WP_169625331.1">
    <property type="nucleotide sequence ID" value="NZ_JABBNT010000003.1"/>
</dbReference>
<feature type="binding site" description="covalent" evidence="10 11">
    <location>
        <position position="140"/>
    </location>
    <ligand>
        <name>heme</name>
        <dbReference type="ChEBI" id="CHEBI:30413"/>
    </ligand>
</feature>
<evidence type="ECO:0000256" key="5">
    <source>
        <dbReference type="ARBA" id="ARBA00022748"/>
    </source>
</evidence>
<evidence type="ECO:0000256" key="8">
    <source>
        <dbReference type="ARBA" id="ARBA00023004"/>
    </source>
</evidence>
<keyword evidence="4 10" id="KW-0479">Metal-binding</keyword>
<keyword evidence="7 10" id="KW-1133">Transmembrane helix</keyword>
<dbReference type="GO" id="GO:0017003">
    <property type="term" value="P:protein-heme linkage"/>
    <property type="evidence" value="ECO:0007669"/>
    <property type="project" value="UniProtKB-UniRule"/>
</dbReference>
<feature type="topological domain" description="Cytoplasmic" evidence="10">
    <location>
        <begin position="1"/>
        <end position="24"/>
    </location>
</feature>
<feature type="binding site" description="axial binding residue" evidence="10 11">
    <location>
        <position position="144"/>
    </location>
    <ligand>
        <name>heme</name>
        <dbReference type="ChEBI" id="CHEBI:30413"/>
    </ligand>
    <ligandPart>
        <name>Fe</name>
        <dbReference type="ChEBI" id="CHEBI:18248"/>
    </ligandPart>
</feature>
<dbReference type="NCBIfam" id="NF009729">
    <property type="entry name" value="PRK13254.1-3"/>
    <property type="match status" value="1"/>
</dbReference>
<dbReference type="GO" id="GO:0017004">
    <property type="term" value="P:cytochrome complex assembly"/>
    <property type="evidence" value="ECO:0007669"/>
    <property type="project" value="UniProtKB-KW"/>
</dbReference>
<dbReference type="GO" id="GO:0046872">
    <property type="term" value="F:metal ion binding"/>
    <property type="evidence" value="ECO:0007669"/>
    <property type="project" value="UniProtKB-KW"/>
</dbReference>
<dbReference type="InterPro" id="IPR036127">
    <property type="entry name" value="CcmE-like_sf"/>
</dbReference>
<gene>
    <name evidence="10 14" type="primary">ccmE</name>
    <name evidence="10" type="synonym">cycJ</name>
    <name evidence="14" type="ORF">HH303_10705</name>
</gene>
<evidence type="ECO:0000256" key="2">
    <source>
        <dbReference type="ARBA" id="ARBA00022617"/>
    </source>
</evidence>
<dbReference type="EMBL" id="JABBNT010000003">
    <property type="protein sequence ID" value="NMM44949.1"/>
    <property type="molecule type" value="Genomic_DNA"/>
</dbReference>
<name>A0A7Y0HH04_9PROT</name>
<dbReference type="Gene3D" id="2.40.50.140">
    <property type="entry name" value="Nucleic acid-binding proteins"/>
    <property type="match status" value="1"/>
</dbReference>
<evidence type="ECO:0000256" key="11">
    <source>
        <dbReference type="PIRSR" id="PIRSR604329-50"/>
    </source>
</evidence>
<keyword evidence="8 10" id="KW-0408">Iron</keyword>
<dbReference type="Pfam" id="PF03100">
    <property type="entry name" value="CcmE"/>
    <property type="match status" value="1"/>
</dbReference>
<keyword evidence="5 10" id="KW-0201">Cytochrome c-type biogenesis</keyword>
<evidence type="ECO:0000256" key="4">
    <source>
        <dbReference type="ARBA" id="ARBA00022723"/>
    </source>
</evidence>
<feature type="topological domain" description="Extracellular" evidence="10">
    <location>
        <begin position="46"/>
        <end position="183"/>
    </location>
</feature>
<feature type="region of interest" description="Disordered" evidence="12">
    <location>
        <begin position="158"/>
        <end position="183"/>
    </location>
</feature>
<comment type="subcellular location">
    <subcellularLocation>
        <location evidence="10">Cell membrane</location>
        <topology evidence="10">Single-pass type II membrane protein</topology>
    </subcellularLocation>
    <subcellularLocation>
        <location evidence="1">Membrane</location>
    </subcellularLocation>
</comment>
<dbReference type="InterPro" id="IPR012340">
    <property type="entry name" value="NA-bd_OB-fold"/>
</dbReference>
<evidence type="ECO:0000313" key="14">
    <source>
        <dbReference type="EMBL" id="NMM44949.1"/>
    </source>
</evidence>
<feature type="transmembrane region" description="Helical" evidence="13">
    <location>
        <begin position="25"/>
        <end position="46"/>
    </location>
</feature>
<comment type="similarity">
    <text evidence="10">Belongs to the CcmE/CycJ family.</text>
</comment>
<evidence type="ECO:0000256" key="3">
    <source>
        <dbReference type="ARBA" id="ARBA00022692"/>
    </source>
</evidence>
<keyword evidence="6 10" id="KW-0735">Signal-anchor</keyword>
<dbReference type="GO" id="GO:0005886">
    <property type="term" value="C:plasma membrane"/>
    <property type="evidence" value="ECO:0007669"/>
    <property type="project" value="UniProtKB-SubCell"/>
</dbReference>
<comment type="function">
    <text evidence="10">Heme chaperone required for the biogenesis of c-type cytochromes. Transiently binds heme delivered by CcmC and transfers the heme to apo-cytochromes in a process facilitated by CcmF and CcmH.</text>
</comment>
<evidence type="ECO:0000256" key="13">
    <source>
        <dbReference type="SAM" id="Phobius"/>
    </source>
</evidence>
<evidence type="ECO:0000256" key="9">
    <source>
        <dbReference type="ARBA" id="ARBA00023136"/>
    </source>
</evidence>
<feature type="compositionally biased region" description="Low complexity" evidence="12">
    <location>
        <begin position="167"/>
        <end position="177"/>
    </location>
</feature>
<evidence type="ECO:0000256" key="10">
    <source>
        <dbReference type="HAMAP-Rule" id="MF_01959"/>
    </source>
</evidence>
<dbReference type="AlphaFoldDB" id="A0A7Y0HH04"/>
<keyword evidence="9 10" id="KW-0472">Membrane</keyword>
<dbReference type="SUPFAM" id="SSF82093">
    <property type="entry name" value="Heme chaperone CcmE"/>
    <property type="match status" value="1"/>
</dbReference>
<dbReference type="GO" id="GO:0020037">
    <property type="term" value="F:heme binding"/>
    <property type="evidence" value="ECO:0007669"/>
    <property type="project" value="InterPro"/>
</dbReference>
<keyword evidence="15" id="KW-1185">Reference proteome</keyword>
<evidence type="ECO:0000256" key="6">
    <source>
        <dbReference type="ARBA" id="ARBA00022968"/>
    </source>
</evidence>
<evidence type="ECO:0000313" key="15">
    <source>
        <dbReference type="Proteomes" id="UP000539372"/>
    </source>
</evidence>
<dbReference type="NCBIfam" id="NF009731">
    <property type="entry name" value="PRK13254.1-5"/>
    <property type="match status" value="1"/>
</dbReference>
<dbReference type="PANTHER" id="PTHR34128">
    <property type="entry name" value="CYTOCHROME C-TYPE BIOGENESIS PROTEIN CCME HOMOLOG, MITOCHONDRIAL"/>
    <property type="match status" value="1"/>
</dbReference>
<evidence type="ECO:0000256" key="7">
    <source>
        <dbReference type="ARBA" id="ARBA00022989"/>
    </source>
</evidence>
<evidence type="ECO:0000256" key="1">
    <source>
        <dbReference type="ARBA" id="ARBA00004370"/>
    </source>
</evidence>
<dbReference type="Proteomes" id="UP000539372">
    <property type="component" value="Unassembled WGS sequence"/>
</dbReference>
<dbReference type="HAMAP" id="MF_01959">
    <property type="entry name" value="CcmE"/>
    <property type="match status" value="1"/>
</dbReference>
<evidence type="ECO:0000256" key="12">
    <source>
        <dbReference type="SAM" id="MobiDB-lite"/>
    </source>
</evidence>
<reference evidence="14 15" key="1">
    <citation type="submission" date="2020-04" db="EMBL/GenBank/DDBJ databases">
        <title>Rhodospirillaceae bacterium KN72 isolated from deep sea.</title>
        <authorList>
            <person name="Zhang D.-C."/>
        </authorList>
    </citation>
    <scope>NUCLEOTIDE SEQUENCE [LARGE SCALE GENOMIC DNA]</scope>
    <source>
        <strain evidence="14 15">KN72</strain>
    </source>
</reference>
<protein>
    <recommendedName>
        <fullName evidence="10">Cytochrome c-type biogenesis protein CcmE</fullName>
    </recommendedName>
    <alternativeName>
        <fullName evidence="10">Cytochrome c maturation protein E</fullName>
    </alternativeName>
    <alternativeName>
        <fullName evidence="10">Heme chaperone CcmE</fullName>
    </alternativeName>
</protein>
<dbReference type="InterPro" id="IPR004329">
    <property type="entry name" value="CcmE"/>
</dbReference>
<comment type="caution">
    <text evidence="14">The sequence shown here is derived from an EMBL/GenBank/DDBJ whole genome shotgun (WGS) entry which is preliminary data.</text>
</comment>
<keyword evidence="3 10" id="KW-0812">Transmembrane</keyword>
<dbReference type="NCBIfam" id="NF009727">
    <property type="entry name" value="PRK13254.1-1"/>
    <property type="match status" value="1"/>
</dbReference>
<dbReference type="PANTHER" id="PTHR34128:SF2">
    <property type="entry name" value="CYTOCHROME C-TYPE BIOGENESIS PROTEIN CCME HOMOLOG, MITOCHONDRIAL"/>
    <property type="match status" value="1"/>
</dbReference>
<keyword evidence="10" id="KW-1003">Cell membrane</keyword>
<keyword evidence="2 10" id="KW-0349">Heme</keyword>
<organism evidence="14 15">
    <name type="scientific">Pacificispira spongiicola</name>
    <dbReference type="NCBI Taxonomy" id="2729598"/>
    <lineage>
        <taxon>Bacteria</taxon>
        <taxon>Pseudomonadati</taxon>
        <taxon>Pseudomonadota</taxon>
        <taxon>Alphaproteobacteria</taxon>
        <taxon>Rhodospirillales</taxon>
        <taxon>Rhodospirillaceae</taxon>
        <taxon>Pacificispira</taxon>
    </lineage>
</organism>
<proteinExistence type="inferred from homology"/>
<accession>A0A7Y0HH04</accession>